<dbReference type="Pfam" id="PF03592">
    <property type="entry name" value="Terminase_2"/>
    <property type="match status" value="1"/>
</dbReference>
<name>A0ABY5QUX6_9HYPH</name>
<dbReference type="Gene3D" id="1.10.10.1400">
    <property type="entry name" value="Terminase, small subunit, N-terminal DNA-binding domain, HTH motif"/>
    <property type="match status" value="1"/>
</dbReference>
<gene>
    <name evidence="3" type="ORF">IHQ72_29570</name>
</gene>
<dbReference type="InterPro" id="IPR038713">
    <property type="entry name" value="Terminase_Gp1_N_sf"/>
</dbReference>
<dbReference type="EMBL" id="CP062229">
    <property type="protein sequence ID" value="UVC14719.1"/>
    <property type="molecule type" value="Genomic_DNA"/>
</dbReference>
<dbReference type="Proteomes" id="UP001058098">
    <property type="component" value="Chromosome"/>
</dbReference>
<reference evidence="3" key="1">
    <citation type="submission" date="2020-09" db="EMBL/GenBank/DDBJ databases">
        <title>Rhizobia associated with sainfoin plants.</title>
        <authorList>
            <person name="Asharfi S."/>
            <person name="Kuzmanovic N."/>
            <person name="Bunk B."/>
            <person name="Sproeer C."/>
            <person name="Becker M."/>
            <person name="Thuenen T."/>
        </authorList>
    </citation>
    <scope>NUCLEOTIDE SEQUENCE</scope>
    <source>
        <strain evidence="3">OM4</strain>
    </source>
</reference>
<protein>
    <submittedName>
        <fullName evidence="3">Terminase small subunit</fullName>
    </submittedName>
</protein>
<evidence type="ECO:0000313" key="4">
    <source>
        <dbReference type="Proteomes" id="UP001058098"/>
    </source>
</evidence>
<dbReference type="InterPro" id="IPR005335">
    <property type="entry name" value="Terminase_ssu"/>
</dbReference>
<keyword evidence="4" id="KW-1185">Reference proteome</keyword>
<keyword evidence="2" id="KW-0231">Viral genome packaging</keyword>
<dbReference type="PANTHER" id="PTHR41328">
    <property type="entry name" value="TERMINASE SMALL SUBUNIT-RELATED"/>
    <property type="match status" value="1"/>
</dbReference>
<dbReference type="RefSeq" id="WP_258119115.1">
    <property type="nucleotide sequence ID" value="NZ_CP062229.1"/>
</dbReference>
<evidence type="ECO:0000256" key="1">
    <source>
        <dbReference type="ARBA" id="ARBA00022612"/>
    </source>
</evidence>
<accession>A0ABY5QUX6</accession>
<organism evidence="3 4">
    <name type="scientific">Mesorhizobium onobrychidis</name>
    <dbReference type="NCBI Taxonomy" id="2775404"/>
    <lineage>
        <taxon>Bacteria</taxon>
        <taxon>Pseudomonadati</taxon>
        <taxon>Pseudomonadota</taxon>
        <taxon>Alphaproteobacteria</taxon>
        <taxon>Hyphomicrobiales</taxon>
        <taxon>Phyllobacteriaceae</taxon>
        <taxon>Mesorhizobium</taxon>
    </lineage>
</organism>
<proteinExistence type="predicted"/>
<dbReference type="PANTHER" id="PTHR41328:SF2">
    <property type="entry name" value="TERMINASE SMALL SUBUNIT"/>
    <property type="match status" value="1"/>
</dbReference>
<sequence length="208" mass="22576">MSDLTPKQVRFVEEYLIDLNATQAAIRAGYSAKTAKSQGQRLLTNVDVGAALAEAQQKRSLVTGITAERVLTELAKIGFSDIRNVVRWRSNVSAMVEDEETGEQRLAITNEVALINSDDLTDEAASCISEISQTEKGGLKIKLHDKRAALVDMGKHLGLFDGDGKVPPAVNVTINNIDVQITQVRTDLTEIFGDALPRASSDDTPRVN</sequence>
<evidence type="ECO:0000313" key="3">
    <source>
        <dbReference type="EMBL" id="UVC14719.1"/>
    </source>
</evidence>
<dbReference type="InterPro" id="IPR052404">
    <property type="entry name" value="SPP1-like_terminase"/>
</dbReference>
<keyword evidence="1" id="KW-1188">Viral release from host cell</keyword>
<evidence type="ECO:0000256" key="2">
    <source>
        <dbReference type="ARBA" id="ARBA00023219"/>
    </source>
</evidence>